<dbReference type="Pfam" id="PF04082">
    <property type="entry name" value="Fungal_trans"/>
    <property type="match status" value="1"/>
</dbReference>
<proteinExistence type="predicted"/>
<sequence length="634" mass="69610">MSSASPAPGPSDSGGTPEPPPGASKTRPIACVRCWKRKQKCDRRLPACTACETQGVECIPRNQDINSLSELSNASVVNYVESLKRRVAELEHNVQSSSRKRARTESYRAASTDGHSPADVGNVCLQEVVSGPPSHASVRNVARDNEDSSVRATMGAIGFLSRSAMAEPPDQSDDLPRKFSLGEIVSGALAIDGRDPSKASPAPHTPTVDGHSLALTRDTTSGYFRRFLECAICLPYLDQAGLMEQYDSVISSNAQSHNGARNPLHVFNVHMALAIGIMTVPDSAHLSMLSAGFHAVAAEQLQIILRSEVSLEHVHCMVMLLLYSLLNSVGGSAWHLLGLTVKTCISLGLHREPDSHSDLTTAELNRRRWLFWSVYSLDRTLSIAMDRPLSIQDDDISVRIPVEEVDSPVSSQETSARLSLSRYLVNYMQVVSSIRTGRRADILLDYSNICHWKDLPPCMERSMFTTLNIADVLQQLHCRALTQLVSPIHRTDADTDLLLGTVHDVEMDAISTCERFIDRCYGQLTQGGYSGNFVDAYDIFQAAVICACLTWRLNQQASGERQPMKVNGTIHKASTLVTAIASRFPALAAFQRVLLTLSMCIVGEKLSGYDMMTPEAFSPIIPRRVQHLIRYTFT</sequence>
<gene>
    <name evidence="10" type="ORF">LX32DRAFT_634243</name>
</gene>
<dbReference type="EMBL" id="MU842814">
    <property type="protein sequence ID" value="KAK2034424.1"/>
    <property type="molecule type" value="Genomic_DNA"/>
</dbReference>
<dbReference type="InterPro" id="IPR036864">
    <property type="entry name" value="Zn2-C6_fun-type_DNA-bd_sf"/>
</dbReference>
<dbReference type="CDD" id="cd00067">
    <property type="entry name" value="GAL4"/>
    <property type="match status" value="1"/>
</dbReference>
<evidence type="ECO:0000256" key="5">
    <source>
        <dbReference type="ARBA" id="ARBA00023125"/>
    </source>
</evidence>
<dbReference type="GO" id="GO:0005634">
    <property type="term" value="C:nucleus"/>
    <property type="evidence" value="ECO:0007669"/>
    <property type="project" value="UniProtKB-SubCell"/>
</dbReference>
<dbReference type="SMART" id="SM00906">
    <property type="entry name" value="Fungal_trans"/>
    <property type="match status" value="1"/>
</dbReference>
<dbReference type="PROSITE" id="PS00463">
    <property type="entry name" value="ZN2_CY6_FUNGAL_1"/>
    <property type="match status" value="1"/>
</dbReference>
<dbReference type="CDD" id="cd12148">
    <property type="entry name" value="fungal_TF_MHR"/>
    <property type="match status" value="1"/>
</dbReference>
<evidence type="ECO:0000256" key="7">
    <source>
        <dbReference type="ARBA" id="ARBA00023242"/>
    </source>
</evidence>
<keyword evidence="7" id="KW-0539">Nucleus</keyword>
<dbReference type="AlphaFoldDB" id="A0AAD9M5T7"/>
<evidence type="ECO:0000256" key="3">
    <source>
        <dbReference type="ARBA" id="ARBA00022833"/>
    </source>
</evidence>
<evidence type="ECO:0000256" key="1">
    <source>
        <dbReference type="ARBA" id="ARBA00004123"/>
    </source>
</evidence>
<keyword evidence="6" id="KW-0804">Transcription</keyword>
<keyword evidence="5" id="KW-0238">DNA-binding</keyword>
<comment type="caution">
    <text evidence="10">The sequence shown here is derived from an EMBL/GenBank/DDBJ whole genome shotgun (WGS) entry which is preliminary data.</text>
</comment>
<evidence type="ECO:0000313" key="10">
    <source>
        <dbReference type="EMBL" id="KAK2034424.1"/>
    </source>
</evidence>
<keyword evidence="4" id="KW-0805">Transcription regulation</keyword>
<evidence type="ECO:0000256" key="8">
    <source>
        <dbReference type="SAM" id="MobiDB-lite"/>
    </source>
</evidence>
<keyword evidence="3" id="KW-0862">Zinc</keyword>
<dbReference type="Gene3D" id="4.10.240.10">
    <property type="entry name" value="Zn(2)-C6 fungal-type DNA-binding domain"/>
    <property type="match status" value="1"/>
</dbReference>
<dbReference type="InterPro" id="IPR001138">
    <property type="entry name" value="Zn2Cys6_DnaBD"/>
</dbReference>
<feature type="compositionally biased region" description="Low complexity" evidence="8">
    <location>
        <begin position="1"/>
        <end position="15"/>
    </location>
</feature>
<evidence type="ECO:0000256" key="2">
    <source>
        <dbReference type="ARBA" id="ARBA00022723"/>
    </source>
</evidence>
<dbReference type="Proteomes" id="UP001232148">
    <property type="component" value="Unassembled WGS sequence"/>
</dbReference>
<dbReference type="GO" id="GO:0006351">
    <property type="term" value="P:DNA-templated transcription"/>
    <property type="evidence" value="ECO:0007669"/>
    <property type="project" value="InterPro"/>
</dbReference>
<feature type="domain" description="Zn(2)-C6 fungal-type" evidence="9">
    <location>
        <begin position="30"/>
        <end position="58"/>
    </location>
</feature>
<evidence type="ECO:0000256" key="6">
    <source>
        <dbReference type="ARBA" id="ARBA00023163"/>
    </source>
</evidence>
<feature type="region of interest" description="Disordered" evidence="8">
    <location>
        <begin position="192"/>
        <end position="212"/>
    </location>
</feature>
<dbReference type="GO" id="GO:0043565">
    <property type="term" value="F:sequence-specific DNA binding"/>
    <property type="evidence" value="ECO:0007669"/>
    <property type="project" value="TreeGrafter"/>
</dbReference>
<keyword evidence="11" id="KW-1185">Reference proteome</keyword>
<dbReference type="InterPro" id="IPR007219">
    <property type="entry name" value="XnlR_reg_dom"/>
</dbReference>
<evidence type="ECO:0000256" key="4">
    <source>
        <dbReference type="ARBA" id="ARBA00023015"/>
    </source>
</evidence>
<dbReference type="GO" id="GO:0008270">
    <property type="term" value="F:zinc ion binding"/>
    <property type="evidence" value="ECO:0007669"/>
    <property type="project" value="InterPro"/>
</dbReference>
<evidence type="ECO:0000313" key="11">
    <source>
        <dbReference type="Proteomes" id="UP001232148"/>
    </source>
</evidence>
<dbReference type="Pfam" id="PF00172">
    <property type="entry name" value="Zn_clus"/>
    <property type="match status" value="1"/>
</dbReference>
<dbReference type="GO" id="GO:0000981">
    <property type="term" value="F:DNA-binding transcription factor activity, RNA polymerase II-specific"/>
    <property type="evidence" value="ECO:0007669"/>
    <property type="project" value="InterPro"/>
</dbReference>
<keyword evidence="2" id="KW-0479">Metal-binding</keyword>
<dbReference type="GO" id="GO:0045944">
    <property type="term" value="P:positive regulation of transcription by RNA polymerase II"/>
    <property type="evidence" value="ECO:0007669"/>
    <property type="project" value="TreeGrafter"/>
</dbReference>
<dbReference type="PANTHER" id="PTHR47782">
    <property type="entry name" value="ZN(II)2CYS6 TRANSCRIPTION FACTOR (EUROFUNG)-RELATED"/>
    <property type="match status" value="1"/>
</dbReference>
<dbReference type="PANTHER" id="PTHR47782:SF14">
    <property type="entry name" value="ZN(II)2CYS6 TRANSCRIPTION FACTOR (EUROFUNG)"/>
    <property type="match status" value="1"/>
</dbReference>
<dbReference type="InterPro" id="IPR052202">
    <property type="entry name" value="Yeast_MetPath_Reg"/>
</dbReference>
<dbReference type="SUPFAM" id="SSF57701">
    <property type="entry name" value="Zn2/Cys6 DNA-binding domain"/>
    <property type="match status" value="1"/>
</dbReference>
<dbReference type="SMART" id="SM00066">
    <property type="entry name" value="GAL4"/>
    <property type="match status" value="1"/>
</dbReference>
<evidence type="ECO:0000259" key="9">
    <source>
        <dbReference type="PROSITE" id="PS50048"/>
    </source>
</evidence>
<reference evidence="10" key="1">
    <citation type="submission" date="2021-06" db="EMBL/GenBank/DDBJ databases">
        <title>Comparative genomics, transcriptomics and evolutionary studies reveal genomic signatures of adaptation to plant cell wall in hemibiotrophic fungi.</title>
        <authorList>
            <consortium name="DOE Joint Genome Institute"/>
            <person name="Baroncelli R."/>
            <person name="Diaz J.F."/>
            <person name="Benocci T."/>
            <person name="Peng M."/>
            <person name="Battaglia E."/>
            <person name="Haridas S."/>
            <person name="Andreopoulos W."/>
            <person name="Labutti K."/>
            <person name="Pangilinan J."/>
            <person name="Floch G.L."/>
            <person name="Makela M.R."/>
            <person name="Henrissat B."/>
            <person name="Grigoriev I.V."/>
            <person name="Crouch J.A."/>
            <person name="De Vries R.P."/>
            <person name="Sukno S.A."/>
            <person name="Thon M.R."/>
        </authorList>
    </citation>
    <scope>NUCLEOTIDE SEQUENCE</scope>
    <source>
        <strain evidence="10">MAFF235873</strain>
    </source>
</reference>
<feature type="region of interest" description="Disordered" evidence="8">
    <location>
        <begin position="90"/>
        <end position="119"/>
    </location>
</feature>
<comment type="subcellular location">
    <subcellularLocation>
        <location evidence="1">Nucleus</location>
    </subcellularLocation>
</comment>
<organism evidence="10 11">
    <name type="scientific">Colletotrichum zoysiae</name>
    <dbReference type="NCBI Taxonomy" id="1216348"/>
    <lineage>
        <taxon>Eukaryota</taxon>
        <taxon>Fungi</taxon>
        <taxon>Dikarya</taxon>
        <taxon>Ascomycota</taxon>
        <taxon>Pezizomycotina</taxon>
        <taxon>Sordariomycetes</taxon>
        <taxon>Hypocreomycetidae</taxon>
        <taxon>Glomerellales</taxon>
        <taxon>Glomerellaceae</taxon>
        <taxon>Colletotrichum</taxon>
        <taxon>Colletotrichum graminicola species complex</taxon>
    </lineage>
</organism>
<protein>
    <recommendedName>
        <fullName evidence="9">Zn(2)-C6 fungal-type domain-containing protein</fullName>
    </recommendedName>
</protein>
<feature type="region of interest" description="Disordered" evidence="8">
    <location>
        <begin position="1"/>
        <end position="26"/>
    </location>
</feature>
<dbReference type="PROSITE" id="PS50048">
    <property type="entry name" value="ZN2_CY6_FUNGAL_2"/>
    <property type="match status" value="1"/>
</dbReference>
<accession>A0AAD9M5T7</accession>
<name>A0AAD9M5T7_9PEZI</name>